<gene>
    <name evidence="1" type="ORF">UFOVP1361_7</name>
</gene>
<dbReference type="EMBL" id="LR797308">
    <property type="protein sequence ID" value="CAB4201945.1"/>
    <property type="molecule type" value="Genomic_DNA"/>
</dbReference>
<accession>A0A6J5S184</accession>
<protein>
    <submittedName>
        <fullName evidence="1">Uncharacterized protein</fullName>
    </submittedName>
</protein>
<evidence type="ECO:0000313" key="1">
    <source>
        <dbReference type="EMBL" id="CAB4201945.1"/>
    </source>
</evidence>
<reference evidence="1" key="1">
    <citation type="submission" date="2020-05" db="EMBL/GenBank/DDBJ databases">
        <authorList>
            <person name="Chiriac C."/>
            <person name="Salcher M."/>
            <person name="Ghai R."/>
            <person name="Kavagutti S V."/>
        </authorList>
    </citation>
    <scope>NUCLEOTIDE SEQUENCE</scope>
</reference>
<sequence>MSKEKILVQGVYVKEFETKYGIIYNLSLDVQTLNEFARKHGNKSEKNGKVYLNIDMLRSREDKPYFALNQYKKPEKQAEADPFEDDIPF</sequence>
<organism evidence="1">
    <name type="scientific">uncultured Caudovirales phage</name>
    <dbReference type="NCBI Taxonomy" id="2100421"/>
    <lineage>
        <taxon>Viruses</taxon>
        <taxon>Duplodnaviria</taxon>
        <taxon>Heunggongvirae</taxon>
        <taxon>Uroviricota</taxon>
        <taxon>Caudoviricetes</taxon>
        <taxon>Peduoviridae</taxon>
        <taxon>Maltschvirus</taxon>
        <taxon>Maltschvirus maltsch</taxon>
    </lineage>
</organism>
<name>A0A6J5S184_9CAUD</name>
<proteinExistence type="predicted"/>